<sequence length="126" mass="13548">MSKTVIHTSKAPQAVGPYSQAVALGSLLFTSGQLPLDPETGDMLQGSIQVRAEQCLRNLQNIAEAGGTSLDRAIKVTVFLTNMADFQAVNQVYAQFFKEPYPARTAFQVAALPLGADIEIEAVFEC</sequence>
<dbReference type="FunFam" id="3.30.1330.40:FF:000001">
    <property type="entry name" value="L-PSP family endoribonuclease"/>
    <property type="match status" value="1"/>
</dbReference>
<dbReference type="InterPro" id="IPR006056">
    <property type="entry name" value="RidA"/>
</dbReference>
<evidence type="ECO:0000313" key="3">
    <source>
        <dbReference type="Proteomes" id="UP000005496"/>
    </source>
</evidence>
<comment type="similarity">
    <text evidence="1">Belongs to the RutC family.</text>
</comment>
<dbReference type="InterPro" id="IPR006175">
    <property type="entry name" value="YjgF/YER057c/UK114"/>
</dbReference>
<dbReference type="PANTHER" id="PTHR11803">
    <property type="entry name" value="2-IMINOBUTANOATE/2-IMINOPROPANOATE DEAMINASE RIDA"/>
    <property type="match status" value="1"/>
</dbReference>
<dbReference type="Pfam" id="PF01042">
    <property type="entry name" value="Ribonuc_L-PSP"/>
    <property type="match status" value="1"/>
</dbReference>
<evidence type="ECO:0000256" key="1">
    <source>
        <dbReference type="ARBA" id="ARBA00010552"/>
    </source>
</evidence>
<proteinExistence type="inferred from homology"/>
<dbReference type="SUPFAM" id="SSF55298">
    <property type="entry name" value="YjgF-like"/>
    <property type="match status" value="1"/>
</dbReference>
<dbReference type="EMBL" id="ACJN02000002">
    <property type="protein sequence ID" value="EFI34505.1"/>
    <property type="molecule type" value="Genomic_DNA"/>
</dbReference>
<dbReference type="GO" id="GO:0019239">
    <property type="term" value="F:deaminase activity"/>
    <property type="evidence" value="ECO:0007669"/>
    <property type="project" value="TreeGrafter"/>
</dbReference>
<dbReference type="OrthoDB" id="9808943at2"/>
<comment type="caution">
    <text evidence="2">The sequence shown here is derived from an EMBL/GenBank/DDBJ whole genome shotgun (WGS) entry which is preliminary data.</text>
</comment>
<dbReference type="eggNOG" id="COG0251">
    <property type="taxonomic scope" value="Bacteria"/>
</dbReference>
<evidence type="ECO:0000313" key="2">
    <source>
        <dbReference type="EMBL" id="EFI34505.1"/>
    </source>
</evidence>
<accession>D6SP29</accession>
<dbReference type="InterPro" id="IPR035959">
    <property type="entry name" value="RutC-like_sf"/>
</dbReference>
<keyword evidence="3" id="KW-1185">Reference proteome</keyword>
<dbReference type="NCBIfam" id="TIGR00004">
    <property type="entry name" value="Rid family detoxifying hydrolase"/>
    <property type="match status" value="1"/>
</dbReference>
<gene>
    <name evidence="2" type="ORF">Dthio_PD1864</name>
</gene>
<name>D6SP29_9BACT</name>
<dbReference type="Proteomes" id="UP000005496">
    <property type="component" value="Unassembled WGS sequence"/>
</dbReference>
<dbReference type="GO" id="GO:0005829">
    <property type="term" value="C:cytosol"/>
    <property type="evidence" value="ECO:0007669"/>
    <property type="project" value="TreeGrafter"/>
</dbReference>
<dbReference type="RefSeq" id="WP_008869827.1">
    <property type="nucleotide sequence ID" value="NZ_ACJN02000002.1"/>
</dbReference>
<dbReference type="CDD" id="cd00448">
    <property type="entry name" value="YjgF_YER057c_UK114_family"/>
    <property type="match status" value="1"/>
</dbReference>
<dbReference type="AlphaFoldDB" id="D6SP29"/>
<organism evidence="2 3">
    <name type="scientific">Desulfonatronospira thiodismutans ASO3-1</name>
    <dbReference type="NCBI Taxonomy" id="555779"/>
    <lineage>
        <taxon>Bacteria</taxon>
        <taxon>Pseudomonadati</taxon>
        <taxon>Thermodesulfobacteriota</taxon>
        <taxon>Desulfovibrionia</taxon>
        <taxon>Desulfovibrionales</taxon>
        <taxon>Desulfonatronovibrionaceae</taxon>
        <taxon>Desulfonatronospira</taxon>
    </lineage>
</organism>
<dbReference type="PANTHER" id="PTHR11803:SF39">
    <property type="entry name" value="2-IMINOBUTANOATE_2-IMINOPROPANOATE DEAMINASE"/>
    <property type="match status" value="1"/>
</dbReference>
<dbReference type="Gene3D" id="3.30.1330.40">
    <property type="entry name" value="RutC-like"/>
    <property type="match status" value="1"/>
</dbReference>
<protein>
    <submittedName>
        <fullName evidence="2">Endoribonuclease L-PSP</fullName>
    </submittedName>
</protein>
<reference evidence="2" key="1">
    <citation type="submission" date="2010-05" db="EMBL/GenBank/DDBJ databases">
        <title>The draft genome of Desulfonatronospira thiodismutans ASO3-1.</title>
        <authorList>
            <consortium name="US DOE Joint Genome Institute (JGI-PGF)"/>
            <person name="Lucas S."/>
            <person name="Copeland A."/>
            <person name="Lapidus A."/>
            <person name="Cheng J.-F."/>
            <person name="Bruce D."/>
            <person name="Goodwin L."/>
            <person name="Pitluck S."/>
            <person name="Chertkov O."/>
            <person name="Brettin T."/>
            <person name="Detter J.C."/>
            <person name="Han C."/>
            <person name="Land M.L."/>
            <person name="Hauser L."/>
            <person name="Kyrpides N."/>
            <person name="Mikhailova N."/>
            <person name="Muyzer G."/>
            <person name="Woyke T."/>
        </authorList>
    </citation>
    <scope>NUCLEOTIDE SEQUENCE [LARGE SCALE GENOMIC DNA]</scope>
    <source>
        <strain evidence="2">ASO3-1</strain>
    </source>
</reference>